<dbReference type="InterPro" id="IPR012926">
    <property type="entry name" value="TMEM120A/B"/>
</dbReference>
<proteinExistence type="inferred from homology"/>
<keyword evidence="4 6" id="KW-1133">Transmembrane helix</keyword>
<protein>
    <recommendedName>
        <fullName evidence="9">Transmembrane protein 120 homolog</fullName>
    </recommendedName>
</protein>
<evidence type="ECO:0000256" key="5">
    <source>
        <dbReference type="ARBA" id="ARBA00023136"/>
    </source>
</evidence>
<feature type="transmembrane region" description="Helical" evidence="6">
    <location>
        <begin position="295"/>
        <end position="317"/>
    </location>
</feature>
<name>A0ABQ9ITC2_9CUCU</name>
<feature type="transmembrane region" description="Helical" evidence="6">
    <location>
        <begin position="151"/>
        <end position="170"/>
    </location>
</feature>
<evidence type="ECO:0000256" key="2">
    <source>
        <dbReference type="ARBA" id="ARBA00009700"/>
    </source>
</evidence>
<sequence>MSDLIFEEWDELRNDYKLLKMANETYLKKLKEVTNLQQTCLKHLVHQRYRITAINKNIKQLEKKGNTDGLDNIKNDIMKREAELHIIEQTLPKQSGKYLKIVLGSIDVSFLNKEDKFKYKDEYEKFKLINHVIAFLLAVLNMYCYFRPLELIYLCFLVWYYCTISIRESILKTNGSRIKGWWRIHHILSTIASAVLLVWPDNETWSQFRQQFLWYNVYNCFIQYLQFKYQRGALYRLKALGERDNMDITIEGFHSWMWRGLTFLLPCLFIGHLFQLCNAILLYKLSQHPQASWHVVVSSALFFIFFVGNTITTIMVIPNKIREKVKFQYRVVTQRLYNVMINDNSADSKND</sequence>
<evidence type="ECO:0000313" key="8">
    <source>
        <dbReference type="Proteomes" id="UP001162164"/>
    </source>
</evidence>
<organism evidence="7 8">
    <name type="scientific">Molorchus minor</name>
    <dbReference type="NCBI Taxonomy" id="1323400"/>
    <lineage>
        <taxon>Eukaryota</taxon>
        <taxon>Metazoa</taxon>
        <taxon>Ecdysozoa</taxon>
        <taxon>Arthropoda</taxon>
        <taxon>Hexapoda</taxon>
        <taxon>Insecta</taxon>
        <taxon>Pterygota</taxon>
        <taxon>Neoptera</taxon>
        <taxon>Endopterygota</taxon>
        <taxon>Coleoptera</taxon>
        <taxon>Polyphaga</taxon>
        <taxon>Cucujiformia</taxon>
        <taxon>Chrysomeloidea</taxon>
        <taxon>Cerambycidae</taxon>
        <taxon>Lamiinae</taxon>
        <taxon>Monochamini</taxon>
        <taxon>Molorchus</taxon>
    </lineage>
</organism>
<keyword evidence="8" id="KW-1185">Reference proteome</keyword>
<keyword evidence="5 6" id="KW-0472">Membrane</keyword>
<feature type="transmembrane region" description="Helical" evidence="6">
    <location>
        <begin position="263"/>
        <end position="283"/>
    </location>
</feature>
<evidence type="ECO:0000256" key="6">
    <source>
        <dbReference type="SAM" id="Phobius"/>
    </source>
</evidence>
<dbReference type="EMBL" id="JAPWTJ010002676">
    <property type="protein sequence ID" value="KAJ8964991.1"/>
    <property type="molecule type" value="Genomic_DNA"/>
</dbReference>
<feature type="transmembrane region" description="Helical" evidence="6">
    <location>
        <begin position="182"/>
        <end position="200"/>
    </location>
</feature>
<evidence type="ECO:0008006" key="9">
    <source>
        <dbReference type="Google" id="ProtNLM"/>
    </source>
</evidence>
<evidence type="ECO:0000256" key="1">
    <source>
        <dbReference type="ARBA" id="ARBA00004141"/>
    </source>
</evidence>
<comment type="caution">
    <text evidence="7">The sequence shown here is derived from an EMBL/GenBank/DDBJ whole genome shotgun (WGS) entry which is preliminary data.</text>
</comment>
<dbReference type="Pfam" id="PF07851">
    <property type="entry name" value="TMEM120A-B"/>
    <property type="match status" value="1"/>
</dbReference>
<dbReference type="PANTHER" id="PTHR21433:SF0">
    <property type="entry name" value="TRANSMEMBRANE PROTEIN 120 HOMOLOG"/>
    <property type="match status" value="1"/>
</dbReference>
<dbReference type="Proteomes" id="UP001162164">
    <property type="component" value="Unassembled WGS sequence"/>
</dbReference>
<gene>
    <name evidence="7" type="ORF">NQ317_008793</name>
</gene>
<accession>A0ABQ9ITC2</accession>
<feature type="transmembrane region" description="Helical" evidence="6">
    <location>
        <begin position="128"/>
        <end position="145"/>
    </location>
</feature>
<evidence type="ECO:0000256" key="4">
    <source>
        <dbReference type="ARBA" id="ARBA00022989"/>
    </source>
</evidence>
<comment type="similarity">
    <text evidence="2">Belongs to the TMEM120 family.</text>
</comment>
<dbReference type="PANTHER" id="PTHR21433">
    <property type="entry name" value="TRANSMEMBRANE PROTEIN INDUCED BY TUMOR NECROSIS FACTOR ALPHA"/>
    <property type="match status" value="1"/>
</dbReference>
<evidence type="ECO:0000256" key="3">
    <source>
        <dbReference type="ARBA" id="ARBA00022692"/>
    </source>
</evidence>
<evidence type="ECO:0000313" key="7">
    <source>
        <dbReference type="EMBL" id="KAJ8964991.1"/>
    </source>
</evidence>
<reference evidence="7" key="1">
    <citation type="journal article" date="2023" name="Insect Mol. Biol.">
        <title>Genome sequencing provides insights into the evolution of gene families encoding plant cell wall-degrading enzymes in longhorned beetles.</title>
        <authorList>
            <person name="Shin N.R."/>
            <person name="Okamura Y."/>
            <person name="Kirsch R."/>
            <person name="Pauchet Y."/>
        </authorList>
    </citation>
    <scope>NUCLEOTIDE SEQUENCE</scope>
    <source>
        <strain evidence="7">MMC_N1</strain>
    </source>
</reference>
<comment type="subcellular location">
    <subcellularLocation>
        <location evidence="1">Membrane</location>
        <topology evidence="1">Multi-pass membrane protein</topology>
    </subcellularLocation>
</comment>
<keyword evidence="3 6" id="KW-0812">Transmembrane</keyword>